<feature type="compositionally biased region" description="Polar residues" evidence="1">
    <location>
        <begin position="12"/>
        <end position="23"/>
    </location>
</feature>
<keyword evidence="3" id="KW-1185">Reference proteome</keyword>
<dbReference type="EMBL" id="JADEWZ010000054">
    <property type="protein sequence ID" value="MBE9118625.1"/>
    <property type="molecule type" value="Genomic_DNA"/>
</dbReference>
<protein>
    <submittedName>
        <fullName evidence="2">Uncharacterized protein</fullName>
    </submittedName>
</protein>
<gene>
    <name evidence="2" type="ORF">IQ249_22300</name>
</gene>
<dbReference type="Proteomes" id="UP000654482">
    <property type="component" value="Unassembled WGS sequence"/>
</dbReference>
<name>A0A8J7E094_9CYAN</name>
<accession>A0A8J7E094</accession>
<reference evidence="2" key="1">
    <citation type="submission" date="2020-10" db="EMBL/GenBank/DDBJ databases">
        <authorList>
            <person name="Castelo-Branco R."/>
            <person name="Eusebio N."/>
            <person name="Adriana R."/>
            <person name="Vieira A."/>
            <person name="Brugerolle De Fraissinette N."/>
            <person name="Rezende De Castro R."/>
            <person name="Schneider M.P."/>
            <person name="Vasconcelos V."/>
            <person name="Leao P.N."/>
        </authorList>
    </citation>
    <scope>NUCLEOTIDE SEQUENCE</scope>
    <source>
        <strain evidence="2">LEGE 07157</strain>
    </source>
</reference>
<sequence>MREDIDFIDIQPTETETNQTPIEPSSEPRTELEANSTRTLPDFPCTRIEAGKALDVSDVTIGKWIKKIYEADITVTDEDDRITAEGFSLLDGYKEAKNKTRYVAGLIAMLPVPEPETSALATIESIRYESTIDLSYDSDGYYQAQTEQYEQLDNLETLIQQGIEATLGELQERDRVQQHIYRQHQAQGIREAAARGAETARLEYEAECRAKEALLAKLRAEGKAQSAESFRA</sequence>
<evidence type="ECO:0000313" key="2">
    <source>
        <dbReference type="EMBL" id="MBE9118625.1"/>
    </source>
</evidence>
<dbReference type="AlphaFoldDB" id="A0A8J7E094"/>
<organism evidence="2 3">
    <name type="scientific">Lusitaniella coriacea LEGE 07157</name>
    <dbReference type="NCBI Taxonomy" id="945747"/>
    <lineage>
        <taxon>Bacteria</taxon>
        <taxon>Bacillati</taxon>
        <taxon>Cyanobacteriota</taxon>
        <taxon>Cyanophyceae</taxon>
        <taxon>Spirulinales</taxon>
        <taxon>Lusitaniellaceae</taxon>
        <taxon>Lusitaniella</taxon>
    </lineage>
</organism>
<evidence type="ECO:0000313" key="3">
    <source>
        <dbReference type="Proteomes" id="UP000654482"/>
    </source>
</evidence>
<comment type="caution">
    <text evidence="2">The sequence shown here is derived from an EMBL/GenBank/DDBJ whole genome shotgun (WGS) entry which is preliminary data.</text>
</comment>
<proteinExistence type="predicted"/>
<feature type="region of interest" description="Disordered" evidence="1">
    <location>
        <begin position="1"/>
        <end position="41"/>
    </location>
</feature>
<evidence type="ECO:0000256" key="1">
    <source>
        <dbReference type="SAM" id="MobiDB-lite"/>
    </source>
</evidence>
<dbReference type="RefSeq" id="WP_194031709.1">
    <property type="nucleotide sequence ID" value="NZ_JADEWZ010000054.1"/>
</dbReference>